<evidence type="ECO:0000313" key="1">
    <source>
        <dbReference type="EMBL" id="ESA15790.1"/>
    </source>
</evidence>
<dbReference type="HOGENOM" id="CLU_1103261_0_0_1"/>
<dbReference type="VEuPathDB" id="FungiDB:RhiirFUN_014669"/>
<sequence length="252" mass="29010">MSSTPYIEIDWSSASQHSYPQLVLSAKDILALDIDDIYPYTYSTLHLEDDDLEETYDDDEEDYFKQLLNTSLNAEIQEVNYGGNDLPPISSTPLIPIQTIDPLPPTNTAPISENSLKDEKKTTLPVSLKKSHVTTPKRTGYNKIYEIHKSRSTFSFLVSFEIFHVTAASKAGYNKIYECRRSKSFFFEVVDRIPDTNEIHLKIYTNDHHMLSTPIRYYSTSKLPNHRFQISKCLTHFFTSTSYSSAYSEQIF</sequence>
<dbReference type="EMBL" id="KI281648">
    <property type="protein sequence ID" value="ESA15790.1"/>
    <property type="molecule type" value="Genomic_DNA"/>
</dbReference>
<protein>
    <submittedName>
        <fullName evidence="1">Uncharacterized protein</fullName>
    </submittedName>
</protein>
<gene>
    <name evidence="1" type="ORF">GLOINDRAFT_23511</name>
</gene>
<dbReference type="AlphaFoldDB" id="U9U5X8"/>
<organism evidence="1">
    <name type="scientific">Rhizophagus irregularis (strain DAOM 181602 / DAOM 197198 / MUCL 43194)</name>
    <name type="common">Arbuscular mycorrhizal fungus</name>
    <name type="synonym">Glomus intraradices</name>
    <dbReference type="NCBI Taxonomy" id="747089"/>
    <lineage>
        <taxon>Eukaryota</taxon>
        <taxon>Fungi</taxon>
        <taxon>Fungi incertae sedis</taxon>
        <taxon>Mucoromycota</taxon>
        <taxon>Glomeromycotina</taxon>
        <taxon>Glomeromycetes</taxon>
        <taxon>Glomerales</taxon>
        <taxon>Glomeraceae</taxon>
        <taxon>Rhizophagus</taxon>
    </lineage>
</organism>
<name>U9U5X8_RHIID</name>
<proteinExistence type="predicted"/>
<reference evidence="1" key="1">
    <citation type="submission" date="2013-07" db="EMBL/GenBank/DDBJ databases">
        <title>The genome of an arbuscular mycorrhizal fungus provides insights into the evolution of the oldest plant symbiosis.</title>
        <authorList>
            <consortium name="DOE Joint Genome Institute"/>
            <person name="Tisserant E."/>
            <person name="Malbreil M."/>
            <person name="Kuo A."/>
            <person name="Kohler A."/>
            <person name="Symeonidi A."/>
            <person name="Balestrini R."/>
            <person name="Charron P."/>
            <person name="Duensing N."/>
            <person name="Frei-dit-Frey N."/>
            <person name="Gianinazzi-Pearson V."/>
            <person name="Gilbert B."/>
            <person name="Handa Y."/>
            <person name="Hijri M."/>
            <person name="Kaul R."/>
            <person name="Kawaguchi M."/>
            <person name="Krajinski F."/>
            <person name="Lammers P."/>
            <person name="Lapierre D."/>
            <person name="Masclaux F.G."/>
            <person name="Murat C."/>
            <person name="Morin E."/>
            <person name="Ndikumana S."/>
            <person name="Pagni M."/>
            <person name="Petitpierre D."/>
            <person name="Requena N."/>
            <person name="Rosikiewicz P."/>
            <person name="Riley R."/>
            <person name="Saito K."/>
            <person name="San Clemente H."/>
            <person name="Shapiro H."/>
            <person name="van Tuinen D."/>
            <person name="Becard G."/>
            <person name="Bonfante P."/>
            <person name="Paszkowski U."/>
            <person name="Shachar-Hill Y."/>
            <person name="Young J.P."/>
            <person name="Sanders I.R."/>
            <person name="Henrissat B."/>
            <person name="Rensing S.A."/>
            <person name="Grigoriev I.V."/>
            <person name="Corradi N."/>
            <person name="Roux C."/>
            <person name="Martin F."/>
        </authorList>
    </citation>
    <scope>NUCLEOTIDE SEQUENCE</scope>
    <source>
        <strain evidence="1">DAOM 197198</strain>
    </source>
</reference>
<accession>U9U5X8</accession>